<gene>
    <name evidence="2" type="ORF">FCI23_03805</name>
</gene>
<evidence type="ECO:0000313" key="3">
    <source>
        <dbReference type="Proteomes" id="UP000305778"/>
    </source>
</evidence>
<comment type="caution">
    <text evidence="2">The sequence shown here is derived from an EMBL/GenBank/DDBJ whole genome shotgun (WGS) entry which is preliminary data.</text>
</comment>
<proteinExistence type="predicted"/>
<feature type="region of interest" description="Disordered" evidence="1">
    <location>
        <begin position="49"/>
        <end position="83"/>
    </location>
</feature>
<dbReference type="Proteomes" id="UP000305778">
    <property type="component" value="Unassembled WGS sequence"/>
</dbReference>
<dbReference type="AlphaFoldDB" id="A0A4U0SWL3"/>
<organism evidence="2 3">
    <name type="scientific">Actinacidiphila oryziradicis</name>
    <dbReference type="NCBI Taxonomy" id="2571141"/>
    <lineage>
        <taxon>Bacteria</taxon>
        <taxon>Bacillati</taxon>
        <taxon>Actinomycetota</taxon>
        <taxon>Actinomycetes</taxon>
        <taxon>Kitasatosporales</taxon>
        <taxon>Streptomycetaceae</taxon>
        <taxon>Actinacidiphila</taxon>
    </lineage>
</organism>
<protein>
    <submittedName>
        <fullName evidence="2">Uncharacterized protein</fullName>
    </submittedName>
</protein>
<dbReference type="EMBL" id="SUMC01000002">
    <property type="protein sequence ID" value="TKA13111.1"/>
    <property type="molecule type" value="Genomic_DNA"/>
</dbReference>
<feature type="compositionally biased region" description="Low complexity" evidence="1">
    <location>
        <begin position="49"/>
        <end position="69"/>
    </location>
</feature>
<name>A0A4U0SWL3_9ACTN</name>
<keyword evidence="3" id="KW-1185">Reference proteome</keyword>
<evidence type="ECO:0000256" key="1">
    <source>
        <dbReference type="SAM" id="MobiDB-lite"/>
    </source>
</evidence>
<evidence type="ECO:0000313" key="2">
    <source>
        <dbReference type="EMBL" id="TKA13111.1"/>
    </source>
</evidence>
<accession>A0A4U0SWL3</accession>
<reference evidence="2 3" key="1">
    <citation type="submission" date="2019-04" db="EMBL/GenBank/DDBJ databases">
        <title>Streptomyces oryziradicis sp. nov., a novel actinomycete isolated from rhizosphere soil of rice (Oryza sativa L.).</title>
        <authorList>
            <person name="Li C."/>
        </authorList>
    </citation>
    <scope>NUCLEOTIDE SEQUENCE [LARGE SCALE GENOMIC DNA]</scope>
    <source>
        <strain evidence="2 3">NEAU-C40</strain>
    </source>
</reference>
<sequence length="83" mass="8256">MFCPTDPHGSGSTRYFPGGAADTEAVLPACFESAPALFVPLPPLHPASAATASTAEHAAASSPLAVLPPDRCTDLAPSAGEPV</sequence>